<keyword evidence="2 5" id="KW-0808">Transferase</keyword>
<dbReference type="Gene3D" id="3.40.50.150">
    <property type="entry name" value="Vaccinia Virus protein VP39"/>
    <property type="match status" value="1"/>
</dbReference>
<dbReference type="GO" id="GO:0008173">
    <property type="term" value="F:RNA methyltransferase activity"/>
    <property type="evidence" value="ECO:0007669"/>
    <property type="project" value="InterPro"/>
</dbReference>
<evidence type="ECO:0000313" key="7">
    <source>
        <dbReference type="EMBL" id="OWK03102.1"/>
    </source>
</evidence>
<dbReference type="Proteomes" id="UP000242450">
    <property type="component" value="Chromosome 23"/>
</dbReference>
<sequence length="149" mass="16615">MVLARHSVCFRYGQEEIVKGEPDPEVQAVELLRPGGVLVYSTCTVTLAENEEQVAWALETFPSLQLQHQDPQVGGEGMLGAGLSPEQLKRLQRFDPSAVQSLDRDIGSLRDASIEDLGRCPTQENLNIFVHFKSPHFALISSEEQKLWL</sequence>
<dbReference type="PANTHER" id="PTHR22807">
    <property type="entry name" value="NOP2 YEAST -RELATED NOL1/NOP2/FMU SUN DOMAIN-CONTAINING"/>
    <property type="match status" value="1"/>
</dbReference>
<evidence type="ECO:0000259" key="6">
    <source>
        <dbReference type="PROSITE" id="PS51686"/>
    </source>
</evidence>
<evidence type="ECO:0000256" key="3">
    <source>
        <dbReference type="ARBA" id="ARBA00022691"/>
    </source>
</evidence>
<protein>
    <submittedName>
        <fullName evidence="7">NSUN6</fullName>
    </submittedName>
</protein>
<comment type="caution">
    <text evidence="5">Lacks conserved residue(s) required for the propagation of feature annotation.</text>
</comment>
<keyword evidence="4 5" id="KW-0694">RNA-binding</keyword>
<comment type="caution">
    <text evidence="7">The sequence shown here is derived from an EMBL/GenBank/DDBJ whole genome shotgun (WGS) entry which is preliminary data.</text>
</comment>
<proteinExistence type="inferred from homology"/>
<dbReference type="InterPro" id="IPR001678">
    <property type="entry name" value="MeTrfase_RsmB-F_NOP2_dom"/>
</dbReference>
<dbReference type="AlphaFoldDB" id="A0A212CAZ3"/>
<keyword evidence="3 5" id="KW-0949">S-adenosyl-L-methionine</keyword>
<evidence type="ECO:0000256" key="4">
    <source>
        <dbReference type="ARBA" id="ARBA00022884"/>
    </source>
</evidence>
<dbReference type="PROSITE" id="PS51686">
    <property type="entry name" value="SAM_MT_RSMB_NOP"/>
    <property type="match status" value="1"/>
</dbReference>
<dbReference type="Pfam" id="PF01189">
    <property type="entry name" value="Methyltr_RsmB-F"/>
    <property type="match status" value="1"/>
</dbReference>
<dbReference type="InterPro" id="IPR023267">
    <property type="entry name" value="RCMT"/>
</dbReference>
<comment type="similarity">
    <text evidence="5">Belongs to the class I-like SAM-binding methyltransferase superfamily. RsmB/NOP family.</text>
</comment>
<dbReference type="EMBL" id="MKHE01000023">
    <property type="protein sequence ID" value="OWK03102.1"/>
    <property type="molecule type" value="Genomic_DNA"/>
</dbReference>
<evidence type="ECO:0000313" key="8">
    <source>
        <dbReference type="Proteomes" id="UP000242450"/>
    </source>
</evidence>
<feature type="active site" description="Nucleophile" evidence="5">
    <location>
        <position position="43"/>
    </location>
</feature>
<organism evidence="7 8">
    <name type="scientific">Cervus elaphus hippelaphus</name>
    <name type="common">European red deer</name>
    <dbReference type="NCBI Taxonomy" id="46360"/>
    <lineage>
        <taxon>Eukaryota</taxon>
        <taxon>Metazoa</taxon>
        <taxon>Chordata</taxon>
        <taxon>Craniata</taxon>
        <taxon>Vertebrata</taxon>
        <taxon>Euteleostomi</taxon>
        <taxon>Mammalia</taxon>
        <taxon>Eutheria</taxon>
        <taxon>Laurasiatheria</taxon>
        <taxon>Artiodactyla</taxon>
        <taxon>Ruminantia</taxon>
        <taxon>Pecora</taxon>
        <taxon>Cervidae</taxon>
        <taxon>Cervinae</taxon>
        <taxon>Cervus</taxon>
    </lineage>
</organism>
<reference evidence="7 8" key="1">
    <citation type="journal article" date="2018" name="Mol. Genet. Genomics">
        <title>The red deer Cervus elaphus genome CerEla1.0: sequencing, annotating, genes, and chromosomes.</title>
        <authorList>
            <person name="Bana N.A."/>
            <person name="Nyiri A."/>
            <person name="Nagy J."/>
            <person name="Frank K."/>
            <person name="Nagy T."/>
            <person name="Steger V."/>
            <person name="Schiller M."/>
            <person name="Lakatos P."/>
            <person name="Sugar L."/>
            <person name="Horn P."/>
            <person name="Barta E."/>
            <person name="Orosz L."/>
        </authorList>
    </citation>
    <scope>NUCLEOTIDE SEQUENCE [LARGE SCALE GENOMIC DNA]</scope>
    <source>
        <strain evidence="7">Hungarian</strain>
    </source>
</reference>
<dbReference type="SUPFAM" id="SSF53335">
    <property type="entry name" value="S-adenosyl-L-methionine-dependent methyltransferases"/>
    <property type="match status" value="1"/>
</dbReference>
<dbReference type="InterPro" id="IPR049560">
    <property type="entry name" value="MeTrfase_RsmB-F_NOP2_cat"/>
</dbReference>
<dbReference type="PANTHER" id="PTHR22807:SF34">
    <property type="entry name" value="TRNA (CYTOSINE(72)-C(5))-METHYLTRANSFERASE NSUN6"/>
    <property type="match status" value="1"/>
</dbReference>
<dbReference type="OrthoDB" id="260824at2759"/>
<keyword evidence="1 5" id="KW-0489">Methyltransferase</keyword>
<evidence type="ECO:0000256" key="2">
    <source>
        <dbReference type="ARBA" id="ARBA00022679"/>
    </source>
</evidence>
<dbReference type="GO" id="GO:0003723">
    <property type="term" value="F:RNA binding"/>
    <property type="evidence" value="ECO:0007669"/>
    <property type="project" value="UniProtKB-UniRule"/>
</dbReference>
<dbReference type="InterPro" id="IPR029063">
    <property type="entry name" value="SAM-dependent_MTases_sf"/>
</dbReference>
<dbReference type="GO" id="GO:0001510">
    <property type="term" value="P:RNA methylation"/>
    <property type="evidence" value="ECO:0007669"/>
    <property type="project" value="InterPro"/>
</dbReference>
<gene>
    <name evidence="7" type="ORF">Celaphus_00007536</name>
</gene>
<accession>A0A212CAZ3</accession>
<name>A0A212CAZ3_CEREH</name>
<feature type="domain" description="SAM-dependent MTase RsmB/NOP-type" evidence="6">
    <location>
        <begin position="1"/>
        <end position="112"/>
    </location>
</feature>
<keyword evidence="8" id="KW-1185">Reference proteome</keyword>
<evidence type="ECO:0000256" key="1">
    <source>
        <dbReference type="ARBA" id="ARBA00022603"/>
    </source>
</evidence>
<evidence type="ECO:0000256" key="5">
    <source>
        <dbReference type="PROSITE-ProRule" id="PRU01023"/>
    </source>
</evidence>